<comment type="caution">
    <text evidence="1">The sequence shown here is derived from an EMBL/GenBank/DDBJ whole genome shotgun (WGS) entry which is preliminary data.</text>
</comment>
<dbReference type="Proteomes" id="UP000466442">
    <property type="component" value="Unassembled WGS sequence"/>
</dbReference>
<sequence length="350" mass="39720">MILIHHPETAVTDEVNEQVVNRETEDLLPEEELAWIVMLFHVIALPNKDDHVLIPACFGILVTKADVLTTCGCVENTNIDSVGTIFLEVKPKTSLIWWDDDYKQVTQIRKHPHCESCFHTTYNNVALLTIEIINTIIRVVEVIPTVLLMPYNGTDRTTKAFRDCFIVSSVTGFQTPRLGSLEVEKFHFTIWDIPIPTNDLGTVIIIGSSRPNGRTCGSDDTRLAGSPLMCRRHTNVHVPVGIYLGLYCPYNFTLVDLRSCNKSYSRCADCFPARMPDNPKCATCRHTKSVTFEVVLLFDSLFNWMDENTIAPAQPFIRKKFRSRTSRTIPLFVMVHVISIVVAFTRIIFE</sequence>
<keyword evidence="2" id="KW-1185">Reference proteome</keyword>
<dbReference type="EMBL" id="WIXP02000011">
    <property type="protein sequence ID" value="KAF6202863.1"/>
    <property type="molecule type" value="Genomic_DNA"/>
</dbReference>
<dbReference type="InterPro" id="IPR043504">
    <property type="entry name" value="Peptidase_S1_PA_chymotrypsin"/>
</dbReference>
<dbReference type="SUPFAM" id="SSF50494">
    <property type="entry name" value="Trypsin-like serine proteases"/>
    <property type="match status" value="1"/>
</dbReference>
<dbReference type="AlphaFoldDB" id="A0A6A4JCG9"/>
<evidence type="ECO:0000313" key="2">
    <source>
        <dbReference type="Proteomes" id="UP000466442"/>
    </source>
</evidence>
<reference evidence="1" key="1">
    <citation type="journal article" date="2021" name="Mol. Ecol. Resour.">
        <title>Apolygus lucorum genome provides insights into omnivorousness and mesophyll feeding.</title>
        <authorList>
            <person name="Liu Y."/>
            <person name="Liu H."/>
            <person name="Wang H."/>
            <person name="Huang T."/>
            <person name="Liu B."/>
            <person name="Yang B."/>
            <person name="Yin L."/>
            <person name="Li B."/>
            <person name="Zhang Y."/>
            <person name="Zhang S."/>
            <person name="Jiang F."/>
            <person name="Zhang X."/>
            <person name="Ren Y."/>
            <person name="Wang B."/>
            <person name="Wang S."/>
            <person name="Lu Y."/>
            <person name="Wu K."/>
            <person name="Fan W."/>
            <person name="Wang G."/>
        </authorList>
    </citation>
    <scope>NUCLEOTIDE SEQUENCE</scope>
    <source>
        <strain evidence="1">12Hb</strain>
    </source>
</reference>
<accession>A0A6A4JCG9</accession>
<evidence type="ECO:0000313" key="1">
    <source>
        <dbReference type="EMBL" id="KAF6202863.1"/>
    </source>
</evidence>
<name>A0A6A4JCG9_APOLU</name>
<organism evidence="1 2">
    <name type="scientific">Apolygus lucorum</name>
    <name type="common">Small green plant bug</name>
    <name type="synonym">Lygocoris lucorum</name>
    <dbReference type="NCBI Taxonomy" id="248454"/>
    <lineage>
        <taxon>Eukaryota</taxon>
        <taxon>Metazoa</taxon>
        <taxon>Ecdysozoa</taxon>
        <taxon>Arthropoda</taxon>
        <taxon>Hexapoda</taxon>
        <taxon>Insecta</taxon>
        <taxon>Pterygota</taxon>
        <taxon>Neoptera</taxon>
        <taxon>Paraneoptera</taxon>
        <taxon>Hemiptera</taxon>
        <taxon>Heteroptera</taxon>
        <taxon>Panheteroptera</taxon>
        <taxon>Cimicomorpha</taxon>
        <taxon>Miridae</taxon>
        <taxon>Mirini</taxon>
        <taxon>Apolygus</taxon>
    </lineage>
</organism>
<gene>
    <name evidence="1" type="ORF">GE061_003268</name>
</gene>
<dbReference type="InterPro" id="IPR009003">
    <property type="entry name" value="Peptidase_S1_PA"/>
</dbReference>
<protein>
    <recommendedName>
        <fullName evidence="3">Peptidase S1 domain-containing protein</fullName>
    </recommendedName>
</protein>
<evidence type="ECO:0008006" key="3">
    <source>
        <dbReference type="Google" id="ProtNLM"/>
    </source>
</evidence>
<proteinExistence type="predicted"/>
<dbReference type="Gene3D" id="2.40.10.10">
    <property type="entry name" value="Trypsin-like serine proteases"/>
    <property type="match status" value="2"/>
</dbReference>